<dbReference type="EMBL" id="FNYC01000004">
    <property type="protein sequence ID" value="SEJ00424.1"/>
    <property type="molecule type" value="Genomic_DNA"/>
</dbReference>
<reference evidence="4 5" key="1">
    <citation type="submission" date="2016-10" db="EMBL/GenBank/DDBJ databases">
        <authorList>
            <person name="de Groot N.N."/>
        </authorList>
    </citation>
    <scope>NUCLEOTIDE SEQUENCE [LARGE SCALE GENOMIC DNA]</scope>
    <source>
        <strain evidence="4 5">DSM 26515</strain>
    </source>
</reference>
<name>A0A1H6VBR1_9GAMM</name>
<dbReference type="CDD" id="cd04301">
    <property type="entry name" value="NAT_SF"/>
    <property type="match status" value="1"/>
</dbReference>
<keyword evidence="2 4" id="KW-0012">Acyltransferase</keyword>
<evidence type="ECO:0000259" key="3">
    <source>
        <dbReference type="PROSITE" id="PS51186"/>
    </source>
</evidence>
<accession>A0A1H6VBR1</accession>
<dbReference type="Proteomes" id="UP000199420">
    <property type="component" value="Unassembled WGS sequence"/>
</dbReference>
<dbReference type="AlphaFoldDB" id="A0A1H6VBR1"/>
<organism evidence="4 5">
    <name type="scientific">Frateuria terrea</name>
    <dbReference type="NCBI Taxonomy" id="529704"/>
    <lineage>
        <taxon>Bacteria</taxon>
        <taxon>Pseudomonadati</taxon>
        <taxon>Pseudomonadota</taxon>
        <taxon>Gammaproteobacteria</taxon>
        <taxon>Lysobacterales</taxon>
        <taxon>Rhodanobacteraceae</taxon>
        <taxon>Frateuria</taxon>
    </lineage>
</organism>
<dbReference type="InterPro" id="IPR016181">
    <property type="entry name" value="Acyl_CoA_acyltransferase"/>
</dbReference>
<dbReference type="OrthoDB" id="143110at2"/>
<dbReference type="Pfam" id="PF00583">
    <property type="entry name" value="Acetyltransf_1"/>
    <property type="match status" value="1"/>
</dbReference>
<dbReference type="Gene3D" id="3.40.630.30">
    <property type="match status" value="1"/>
</dbReference>
<evidence type="ECO:0000313" key="4">
    <source>
        <dbReference type="EMBL" id="SEJ00424.1"/>
    </source>
</evidence>
<evidence type="ECO:0000256" key="2">
    <source>
        <dbReference type="ARBA" id="ARBA00023315"/>
    </source>
</evidence>
<evidence type="ECO:0000313" key="5">
    <source>
        <dbReference type="Proteomes" id="UP000199420"/>
    </source>
</evidence>
<dbReference type="STRING" id="529704.SAMN02927913_3066"/>
<proteinExistence type="predicted"/>
<dbReference type="InterPro" id="IPR050832">
    <property type="entry name" value="Bact_Acetyltransf"/>
</dbReference>
<keyword evidence="1 4" id="KW-0808">Transferase</keyword>
<gene>
    <name evidence="4" type="ORF">SAMN04487997_2164</name>
</gene>
<dbReference type="GO" id="GO:0016747">
    <property type="term" value="F:acyltransferase activity, transferring groups other than amino-acyl groups"/>
    <property type="evidence" value="ECO:0007669"/>
    <property type="project" value="InterPro"/>
</dbReference>
<dbReference type="InterPro" id="IPR000182">
    <property type="entry name" value="GNAT_dom"/>
</dbReference>
<dbReference type="PROSITE" id="PS51186">
    <property type="entry name" value="GNAT"/>
    <property type="match status" value="1"/>
</dbReference>
<dbReference type="SUPFAM" id="SSF55729">
    <property type="entry name" value="Acyl-CoA N-acyltransferases (Nat)"/>
    <property type="match status" value="1"/>
</dbReference>
<dbReference type="RefSeq" id="WP_091338869.1">
    <property type="nucleotide sequence ID" value="NZ_FNYC01000004.1"/>
</dbReference>
<dbReference type="PANTHER" id="PTHR43877">
    <property type="entry name" value="AMINOALKYLPHOSPHONATE N-ACETYLTRANSFERASE-RELATED-RELATED"/>
    <property type="match status" value="1"/>
</dbReference>
<feature type="domain" description="N-acetyltransferase" evidence="3">
    <location>
        <begin position="10"/>
        <end position="178"/>
    </location>
</feature>
<protein>
    <submittedName>
        <fullName evidence="4">L-amino acid N-acyltransferase YncA</fullName>
    </submittedName>
</protein>
<evidence type="ECO:0000256" key="1">
    <source>
        <dbReference type="ARBA" id="ARBA00022679"/>
    </source>
</evidence>
<keyword evidence="5" id="KW-1185">Reference proteome</keyword>
<sequence>MDIRASHADVSFRDALPGDVAALPPVARRIFTETFGARFAGADFDAFCNAAYDPLGTMARDLADPFIGWRIAEQAGVPVGYAKLRSWSGSPGEAGAMELQQIYVLSAWHGKGVAETLMHWAVGEALARGAPSLYLTVFDHNERAKRFYARHGFSEVGHCAFRLGDQVYDDRVWRRPLG</sequence>